<keyword evidence="2" id="KW-1185">Reference proteome</keyword>
<reference evidence="1 2" key="1">
    <citation type="journal article" date="2023" name="Arcadia Sci">
        <title>De novo assembly of a long-read Amblyomma americanum tick genome.</title>
        <authorList>
            <person name="Chou S."/>
            <person name="Poskanzer K.E."/>
            <person name="Rollins M."/>
            <person name="Thuy-Boun P.S."/>
        </authorList>
    </citation>
    <scope>NUCLEOTIDE SEQUENCE [LARGE SCALE GENOMIC DNA]</scope>
    <source>
        <strain evidence="1">F_SG_1</strain>
        <tissue evidence="1">Salivary glands</tissue>
    </source>
</reference>
<feature type="non-terminal residue" evidence="1">
    <location>
        <position position="1"/>
    </location>
</feature>
<proteinExistence type="predicted"/>
<protein>
    <submittedName>
        <fullName evidence="1">Uncharacterized protein</fullName>
    </submittedName>
</protein>
<organism evidence="1 2">
    <name type="scientific">Amblyomma americanum</name>
    <name type="common">Lone star tick</name>
    <dbReference type="NCBI Taxonomy" id="6943"/>
    <lineage>
        <taxon>Eukaryota</taxon>
        <taxon>Metazoa</taxon>
        <taxon>Ecdysozoa</taxon>
        <taxon>Arthropoda</taxon>
        <taxon>Chelicerata</taxon>
        <taxon>Arachnida</taxon>
        <taxon>Acari</taxon>
        <taxon>Parasitiformes</taxon>
        <taxon>Ixodida</taxon>
        <taxon>Ixodoidea</taxon>
        <taxon>Ixodidae</taxon>
        <taxon>Amblyomminae</taxon>
        <taxon>Amblyomma</taxon>
    </lineage>
</organism>
<evidence type="ECO:0000313" key="2">
    <source>
        <dbReference type="Proteomes" id="UP001321473"/>
    </source>
</evidence>
<name>A0AAQ4F175_AMBAM</name>
<accession>A0AAQ4F175</accession>
<dbReference type="Proteomes" id="UP001321473">
    <property type="component" value="Unassembled WGS sequence"/>
</dbReference>
<comment type="caution">
    <text evidence="1">The sequence shown here is derived from an EMBL/GenBank/DDBJ whole genome shotgun (WGS) entry which is preliminary data.</text>
</comment>
<sequence>TMPSSMHRSAVLASSSTEIKSFHVGVYDMLPQIAAGLVIFRTIRLGVDEAGLVPVAVTSALDAFHHLCNGNGHGVPVRNPELQAGLEI</sequence>
<dbReference type="EMBL" id="JARKHS020008538">
    <property type="protein sequence ID" value="KAK8780691.1"/>
    <property type="molecule type" value="Genomic_DNA"/>
</dbReference>
<evidence type="ECO:0000313" key="1">
    <source>
        <dbReference type="EMBL" id="KAK8780691.1"/>
    </source>
</evidence>
<gene>
    <name evidence="1" type="ORF">V5799_017975</name>
</gene>
<dbReference type="AlphaFoldDB" id="A0AAQ4F175"/>